<protein>
    <submittedName>
        <fullName evidence="2">Uncharacterized protein</fullName>
    </submittedName>
</protein>
<keyword evidence="3" id="KW-1185">Reference proteome</keyword>
<reference evidence="2 3" key="1">
    <citation type="journal article" date="2017" name="Nat. Ecol. Evol.">
        <title>Scallop genome provides insights into evolution of bilaterian karyotype and development.</title>
        <authorList>
            <person name="Wang S."/>
            <person name="Zhang J."/>
            <person name="Jiao W."/>
            <person name="Li J."/>
            <person name="Xun X."/>
            <person name="Sun Y."/>
            <person name="Guo X."/>
            <person name="Huan P."/>
            <person name="Dong B."/>
            <person name="Zhang L."/>
            <person name="Hu X."/>
            <person name="Sun X."/>
            <person name="Wang J."/>
            <person name="Zhao C."/>
            <person name="Wang Y."/>
            <person name="Wang D."/>
            <person name="Huang X."/>
            <person name="Wang R."/>
            <person name="Lv J."/>
            <person name="Li Y."/>
            <person name="Zhang Z."/>
            <person name="Liu B."/>
            <person name="Lu W."/>
            <person name="Hui Y."/>
            <person name="Liang J."/>
            <person name="Zhou Z."/>
            <person name="Hou R."/>
            <person name="Li X."/>
            <person name="Liu Y."/>
            <person name="Li H."/>
            <person name="Ning X."/>
            <person name="Lin Y."/>
            <person name="Zhao L."/>
            <person name="Xing Q."/>
            <person name="Dou J."/>
            <person name="Li Y."/>
            <person name="Mao J."/>
            <person name="Guo H."/>
            <person name="Dou H."/>
            <person name="Li T."/>
            <person name="Mu C."/>
            <person name="Jiang W."/>
            <person name="Fu Q."/>
            <person name="Fu X."/>
            <person name="Miao Y."/>
            <person name="Liu J."/>
            <person name="Yu Q."/>
            <person name="Li R."/>
            <person name="Liao H."/>
            <person name="Li X."/>
            <person name="Kong Y."/>
            <person name="Jiang Z."/>
            <person name="Chourrout D."/>
            <person name="Li R."/>
            <person name="Bao Z."/>
        </authorList>
    </citation>
    <scope>NUCLEOTIDE SEQUENCE [LARGE SCALE GENOMIC DNA]</scope>
    <source>
        <strain evidence="2 3">PY_sf001</strain>
    </source>
</reference>
<organism evidence="2 3">
    <name type="scientific">Mizuhopecten yessoensis</name>
    <name type="common">Japanese scallop</name>
    <name type="synonym">Patinopecten yessoensis</name>
    <dbReference type="NCBI Taxonomy" id="6573"/>
    <lineage>
        <taxon>Eukaryota</taxon>
        <taxon>Metazoa</taxon>
        <taxon>Spiralia</taxon>
        <taxon>Lophotrochozoa</taxon>
        <taxon>Mollusca</taxon>
        <taxon>Bivalvia</taxon>
        <taxon>Autobranchia</taxon>
        <taxon>Pteriomorphia</taxon>
        <taxon>Pectinida</taxon>
        <taxon>Pectinoidea</taxon>
        <taxon>Pectinidae</taxon>
        <taxon>Mizuhopecten</taxon>
    </lineage>
</organism>
<dbReference type="Proteomes" id="UP000242188">
    <property type="component" value="Unassembled WGS sequence"/>
</dbReference>
<gene>
    <name evidence="2" type="ORF">KP79_PYT05031</name>
</gene>
<dbReference type="EMBL" id="NEDP02003387">
    <property type="protein sequence ID" value="OWF48782.1"/>
    <property type="molecule type" value="Genomic_DNA"/>
</dbReference>
<feature type="compositionally biased region" description="Polar residues" evidence="1">
    <location>
        <begin position="37"/>
        <end position="46"/>
    </location>
</feature>
<proteinExistence type="predicted"/>
<feature type="region of interest" description="Disordered" evidence="1">
    <location>
        <begin position="20"/>
        <end position="60"/>
    </location>
</feature>
<accession>A0A210QJ70</accession>
<feature type="region of interest" description="Disordered" evidence="1">
    <location>
        <begin position="101"/>
        <end position="135"/>
    </location>
</feature>
<dbReference type="AlphaFoldDB" id="A0A210QJ70"/>
<evidence type="ECO:0000313" key="2">
    <source>
        <dbReference type="EMBL" id="OWF48782.1"/>
    </source>
</evidence>
<sequence>MADSVDKFLSDIDPGLFLNFPSQTPESKSKLKPDLANYNSNAGNSHQSHHQPKRLKFDEASDSITTVSKALKDVDHNYIPKSDGFLWDELERLRDEKDTPTIQNVMLSHKQDKLKEQQRGPGEELPPLSIPGNPPTTVRLVIWEASPARTAV</sequence>
<comment type="caution">
    <text evidence="2">The sequence shown here is derived from an EMBL/GenBank/DDBJ whole genome shotgun (WGS) entry which is preliminary data.</text>
</comment>
<feature type="compositionally biased region" description="Basic and acidic residues" evidence="1">
    <location>
        <begin position="109"/>
        <end position="122"/>
    </location>
</feature>
<evidence type="ECO:0000313" key="3">
    <source>
        <dbReference type="Proteomes" id="UP000242188"/>
    </source>
</evidence>
<name>A0A210QJ70_MIZYE</name>
<evidence type="ECO:0000256" key="1">
    <source>
        <dbReference type="SAM" id="MobiDB-lite"/>
    </source>
</evidence>